<feature type="domain" description="CCHC-type" evidence="3">
    <location>
        <begin position="252"/>
        <end position="267"/>
    </location>
</feature>
<dbReference type="PROSITE" id="PS50158">
    <property type="entry name" value="ZF_CCHC"/>
    <property type="match status" value="1"/>
</dbReference>
<evidence type="ECO:0000256" key="2">
    <source>
        <dbReference type="SAM" id="MobiDB-lite"/>
    </source>
</evidence>
<keyword evidence="4" id="KW-0548">Nucleotidyltransferase</keyword>
<organism evidence="4 5">
    <name type="scientific">Tanacetum coccineum</name>
    <dbReference type="NCBI Taxonomy" id="301880"/>
    <lineage>
        <taxon>Eukaryota</taxon>
        <taxon>Viridiplantae</taxon>
        <taxon>Streptophyta</taxon>
        <taxon>Embryophyta</taxon>
        <taxon>Tracheophyta</taxon>
        <taxon>Spermatophyta</taxon>
        <taxon>Magnoliopsida</taxon>
        <taxon>eudicotyledons</taxon>
        <taxon>Gunneridae</taxon>
        <taxon>Pentapetalae</taxon>
        <taxon>asterids</taxon>
        <taxon>campanulids</taxon>
        <taxon>Asterales</taxon>
        <taxon>Asteraceae</taxon>
        <taxon>Asteroideae</taxon>
        <taxon>Anthemideae</taxon>
        <taxon>Anthemidinae</taxon>
        <taxon>Tanacetum</taxon>
    </lineage>
</organism>
<accession>A0ABQ5GUZ1</accession>
<evidence type="ECO:0000259" key="3">
    <source>
        <dbReference type="PROSITE" id="PS50158"/>
    </source>
</evidence>
<reference evidence="4" key="1">
    <citation type="journal article" date="2022" name="Int. J. Mol. Sci.">
        <title>Draft Genome of Tanacetum Coccineum: Genomic Comparison of Closely Related Tanacetum-Family Plants.</title>
        <authorList>
            <person name="Yamashiro T."/>
            <person name="Shiraishi A."/>
            <person name="Nakayama K."/>
            <person name="Satake H."/>
        </authorList>
    </citation>
    <scope>NUCLEOTIDE SEQUENCE</scope>
</reference>
<dbReference type="Proteomes" id="UP001151760">
    <property type="component" value="Unassembled WGS sequence"/>
</dbReference>
<evidence type="ECO:0000256" key="1">
    <source>
        <dbReference type="PROSITE-ProRule" id="PRU00047"/>
    </source>
</evidence>
<name>A0ABQ5GUZ1_9ASTR</name>
<comment type="caution">
    <text evidence="4">The sequence shown here is derived from an EMBL/GenBank/DDBJ whole genome shotgun (WGS) entry which is preliminary data.</text>
</comment>
<protein>
    <submittedName>
        <fullName evidence="4">Reverse transcriptase domain-containing protein</fullName>
    </submittedName>
</protein>
<evidence type="ECO:0000313" key="4">
    <source>
        <dbReference type="EMBL" id="GJT79460.1"/>
    </source>
</evidence>
<evidence type="ECO:0000313" key="5">
    <source>
        <dbReference type="Proteomes" id="UP001151760"/>
    </source>
</evidence>
<dbReference type="InterPro" id="IPR001878">
    <property type="entry name" value="Znf_CCHC"/>
</dbReference>
<keyword evidence="1" id="KW-0863">Zinc-finger</keyword>
<proteinExistence type="predicted"/>
<keyword evidence="1" id="KW-0479">Metal-binding</keyword>
<keyword evidence="4" id="KW-0808">Transferase</keyword>
<keyword evidence="5" id="KW-1185">Reference proteome</keyword>
<dbReference type="GO" id="GO:0003964">
    <property type="term" value="F:RNA-directed DNA polymerase activity"/>
    <property type="evidence" value="ECO:0007669"/>
    <property type="project" value="UniProtKB-KW"/>
</dbReference>
<sequence length="384" mass="41946">MLAQVSNRGNVGNQNGNVVNENVQKNVGNVIVNGNRVGCSYKEFLACNPKEYDGKGCAVVLTRWIEKIESVHDLSGCSIDQKVKYIAGLFVGKALMWWNSQICTLSQEVAVKFELWNHTMVGAGHAAYTDRFHELARLVPHLVTPESRMIERYVYGLALQICGMVAAIEPKTMQKAVQISGALTDKAVRNGSIKKVKKRGNVGESSKDKNGRDENKRNKTGNVFSTIVNPDCRGVPRNVNLVNAKNPTVRACYECGSTDHVRSACPRLNRAQEPEGNHPNQVAANNGGQGRGNQGNQARGRAFMLGAEEARQDSNIVTVCHEKVVRIPIKEGGILRVHGERTLGAAKALINAKIDEPKLSDISVVRDFIDVFPEDLSMTTAATS</sequence>
<gene>
    <name evidence="4" type="ORF">Tco_1053802</name>
</gene>
<feature type="compositionally biased region" description="Basic and acidic residues" evidence="2">
    <location>
        <begin position="205"/>
        <end position="217"/>
    </location>
</feature>
<feature type="region of interest" description="Disordered" evidence="2">
    <location>
        <begin position="195"/>
        <end position="223"/>
    </location>
</feature>
<reference evidence="4" key="2">
    <citation type="submission" date="2022-01" db="EMBL/GenBank/DDBJ databases">
        <authorList>
            <person name="Yamashiro T."/>
            <person name="Shiraishi A."/>
            <person name="Satake H."/>
            <person name="Nakayama K."/>
        </authorList>
    </citation>
    <scope>NUCLEOTIDE SEQUENCE</scope>
</reference>
<keyword evidence="4" id="KW-0695">RNA-directed DNA polymerase</keyword>
<feature type="region of interest" description="Disordered" evidence="2">
    <location>
        <begin position="270"/>
        <end position="297"/>
    </location>
</feature>
<keyword evidence="1" id="KW-0862">Zinc</keyword>
<dbReference type="EMBL" id="BQNB010018901">
    <property type="protein sequence ID" value="GJT79460.1"/>
    <property type="molecule type" value="Genomic_DNA"/>
</dbReference>